<keyword evidence="10" id="KW-1133">Transmembrane helix</keyword>
<reference evidence="12 13" key="1">
    <citation type="submission" date="2019-06" db="EMBL/GenBank/DDBJ databases">
        <title>Sequencing the genomes of 1000 actinobacteria strains.</title>
        <authorList>
            <person name="Klenk H.-P."/>
        </authorList>
    </citation>
    <scope>NUCLEOTIDE SEQUENCE [LARGE SCALE GENOMIC DNA]</scope>
    <source>
        <strain evidence="12 13">DSM 8803</strain>
    </source>
</reference>
<proteinExistence type="predicted"/>
<dbReference type="InterPro" id="IPR036890">
    <property type="entry name" value="HATPase_C_sf"/>
</dbReference>
<dbReference type="SUPFAM" id="SSF55874">
    <property type="entry name" value="ATPase domain of HSP90 chaperone/DNA topoisomerase II/histidine kinase"/>
    <property type="match status" value="1"/>
</dbReference>
<dbReference type="GO" id="GO:0016020">
    <property type="term" value="C:membrane"/>
    <property type="evidence" value="ECO:0007669"/>
    <property type="project" value="InterPro"/>
</dbReference>
<keyword evidence="8" id="KW-0902">Two-component regulatory system</keyword>
<evidence type="ECO:0000256" key="6">
    <source>
        <dbReference type="ARBA" id="ARBA00022777"/>
    </source>
</evidence>
<evidence type="ECO:0000313" key="13">
    <source>
        <dbReference type="Proteomes" id="UP000319094"/>
    </source>
</evidence>
<feature type="transmembrane region" description="Helical" evidence="10">
    <location>
        <begin position="117"/>
        <end position="135"/>
    </location>
</feature>
<dbReference type="InterPro" id="IPR011712">
    <property type="entry name" value="Sig_transdc_His_kin_sub3_dim/P"/>
</dbReference>
<evidence type="ECO:0000256" key="5">
    <source>
        <dbReference type="ARBA" id="ARBA00022741"/>
    </source>
</evidence>
<evidence type="ECO:0000256" key="8">
    <source>
        <dbReference type="ARBA" id="ARBA00023012"/>
    </source>
</evidence>
<keyword evidence="7" id="KW-0067">ATP-binding</keyword>
<name>A0A542Y8P1_9MICO</name>
<accession>A0A542Y8P1</accession>
<dbReference type="Pfam" id="PF07730">
    <property type="entry name" value="HisKA_3"/>
    <property type="match status" value="1"/>
</dbReference>
<evidence type="ECO:0000256" key="4">
    <source>
        <dbReference type="ARBA" id="ARBA00022679"/>
    </source>
</evidence>
<dbReference type="Gene3D" id="3.30.565.10">
    <property type="entry name" value="Histidine kinase-like ATPase, C-terminal domain"/>
    <property type="match status" value="1"/>
</dbReference>
<evidence type="ECO:0000256" key="7">
    <source>
        <dbReference type="ARBA" id="ARBA00022840"/>
    </source>
</evidence>
<evidence type="ECO:0000256" key="1">
    <source>
        <dbReference type="ARBA" id="ARBA00000085"/>
    </source>
</evidence>
<keyword evidence="6 12" id="KW-0418">Kinase</keyword>
<dbReference type="PANTHER" id="PTHR24421">
    <property type="entry name" value="NITRATE/NITRITE SENSOR PROTEIN NARX-RELATED"/>
    <property type="match status" value="1"/>
</dbReference>
<feature type="transmembrane region" description="Helical" evidence="10">
    <location>
        <begin position="73"/>
        <end position="97"/>
    </location>
</feature>
<dbReference type="AlphaFoldDB" id="A0A542Y8P1"/>
<dbReference type="EMBL" id="VFON01000001">
    <property type="protein sequence ID" value="TQL44441.1"/>
    <property type="molecule type" value="Genomic_DNA"/>
</dbReference>
<dbReference type="GO" id="GO:0005524">
    <property type="term" value="F:ATP binding"/>
    <property type="evidence" value="ECO:0007669"/>
    <property type="project" value="UniProtKB-KW"/>
</dbReference>
<evidence type="ECO:0000256" key="2">
    <source>
        <dbReference type="ARBA" id="ARBA00012438"/>
    </source>
</evidence>
<comment type="caution">
    <text evidence="12">The sequence shown here is derived from an EMBL/GenBank/DDBJ whole genome shotgun (WGS) entry which is preliminary data.</text>
</comment>
<sequence length="408" mass="42416">MRANWAQTLPAHPARRDAVIAAAWLVVGCVAWAVDLTGIWRQLAVVDPPRWVFLVTLVGATATLLLRSRRPMLALGLGAAVALADTLMGASLAVVFVLTDLIYAAVKYGSARAVRSLLRVATAAAVALAAALLLLAPEHPEVAVALVQWGLIVTVSGLWGWNVRAERKQTAAELAARHTSETRELRTRIAHDLHDLVANQIAVAGLHVEAAKLQAAKLQAQSEALAQSLDRAKKGTDRAHHELRGLISVLTLVDEAGSGAPVDVAAELAELDDLLPAGRAVRWGDGAVDALRAALPAGQGPRARILVRALQELTANAAKHGAGDAHVRVENTSSGAALTIAIENAAGNQAARSAPATGLGIEGTRALLRGIGGELQSGPTAGGWLAVVTLPNSAPGAAEDPRRTVREH</sequence>
<feature type="transmembrane region" description="Helical" evidence="10">
    <location>
        <begin position="49"/>
        <end position="66"/>
    </location>
</feature>
<keyword evidence="10" id="KW-0812">Transmembrane</keyword>
<evidence type="ECO:0000256" key="9">
    <source>
        <dbReference type="SAM" id="Coils"/>
    </source>
</evidence>
<dbReference type="PANTHER" id="PTHR24421:SF10">
    <property type="entry name" value="NITRATE_NITRITE SENSOR PROTEIN NARQ"/>
    <property type="match status" value="1"/>
</dbReference>
<evidence type="ECO:0000256" key="10">
    <source>
        <dbReference type="SAM" id="Phobius"/>
    </source>
</evidence>
<keyword evidence="3" id="KW-0597">Phosphoprotein</keyword>
<dbReference type="EC" id="2.7.13.3" evidence="2"/>
<feature type="domain" description="Signal transduction histidine kinase subgroup 3 dimerisation and phosphoacceptor" evidence="11">
    <location>
        <begin position="186"/>
        <end position="250"/>
    </location>
</feature>
<keyword evidence="9" id="KW-0175">Coiled coil</keyword>
<evidence type="ECO:0000256" key="3">
    <source>
        <dbReference type="ARBA" id="ARBA00022553"/>
    </source>
</evidence>
<comment type="catalytic activity">
    <reaction evidence="1">
        <text>ATP + protein L-histidine = ADP + protein N-phospho-L-histidine.</text>
        <dbReference type="EC" id="2.7.13.3"/>
    </reaction>
</comment>
<keyword evidence="4" id="KW-0808">Transferase</keyword>
<protein>
    <recommendedName>
        <fullName evidence="2">histidine kinase</fullName>
        <ecNumber evidence="2">2.7.13.3</ecNumber>
    </recommendedName>
</protein>
<dbReference type="GO" id="GO:0046983">
    <property type="term" value="F:protein dimerization activity"/>
    <property type="evidence" value="ECO:0007669"/>
    <property type="project" value="InterPro"/>
</dbReference>
<keyword evidence="13" id="KW-1185">Reference proteome</keyword>
<evidence type="ECO:0000259" key="11">
    <source>
        <dbReference type="Pfam" id="PF07730"/>
    </source>
</evidence>
<organism evidence="12 13">
    <name type="scientific">Leucobacter komagatae</name>
    <dbReference type="NCBI Taxonomy" id="55969"/>
    <lineage>
        <taxon>Bacteria</taxon>
        <taxon>Bacillati</taxon>
        <taxon>Actinomycetota</taxon>
        <taxon>Actinomycetes</taxon>
        <taxon>Micrococcales</taxon>
        <taxon>Microbacteriaceae</taxon>
        <taxon>Leucobacter</taxon>
    </lineage>
</organism>
<feature type="coiled-coil region" evidence="9">
    <location>
        <begin position="208"/>
        <end position="235"/>
    </location>
</feature>
<keyword evidence="10" id="KW-0472">Membrane</keyword>
<dbReference type="RefSeq" id="WP_170219723.1">
    <property type="nucleotide sequence ID" value="NZ_BAAAUY010000020.1"/>
</dbReference>
<evidence type="ECO:0000313" key="12">
    <source>
        <dbReference type="EMBL" id="TQL44441.1"/>
    </source>
</evidence>
<dbReference type="PROSITE" id="PS51257">
    <property type="entry name" value="PROKAR_LIPOPROTEIN"/>
    <property type="match status" value="1"/>
</dbReference>
<keyword evidence="5" id="KW-0547">Nucleotide-binding</keyword>
<dbReference type="Proteomes" id="UP000319094">
    <property type="component" value="Unassembled WGS sequence"/>
</dbReference>
<feature type="transmembrane region" description="Helical" evidence="10">
    <location>
        <begin position="142"/>
        <end position="161"/>
    </location>
</feature>
<gene>
    <name evidence="12" type="ORF">FB468_2498</name>
</gene>
<dbReference type="Gene3D" id="1.20.5.1930">
    <property type="match status" value="1"/>
</dbReference>
<dbReference type="InterPro" id="IPR050482">
    <property type="entry name" value="Sensor_HK_TwoCompSys"/>
</dbReference>
<dbReference type="GO" id="GO:0000155">
    <property type="term" value="F:phosphorelay sensor kinase activity"/>
    <property type="evidence" value="ECO:0007669"/>
    <property type="project" value="InterPro"/>
</dbReference>